<protein>
    <submittedName>
        <fullName evidence="1">Uncharacterized protein</fullName>
    </submittedName>
</protein>
<organism evidence="1 2">
    <name type="scientific">Sphingomonas liriopis</name>
    <dbReference type="NCBI Taxonomy" id="2949094"/>
    <lineage>
        <taxon>Bacteria</taxon>
        <taxon>Pseudomonadati</taxon>
        <taxon>Pseudomonadota</taxon>
        <taxon>Alphaproteobacteria</taxon>
        <taxon>Sphingomonadales</taxon>
        <taxon>Sphingomonadaceae</taxon>
        <taxon>Sphingomonas</taxon>
    </lineage>
</organism>
<keyword evidence="2" id="KW-1185">Reference proteome</keyword>
<accession>A0A9X2HYS5</accession>
<proteinExistence type="predicted"/>
<evidence type="ECO:0000313" key="1">
    <source>
        <dbReference type="EMBL" id="MCP3734565.1"/>
    </source>
</evidence>
<gene>
    <name evidence="1" type="ORF">M9979_06715</name>
</gene>
<dbReference type="AlphaFoldDB" id="A0A9X2HYS5"/>
<dbReference type="EMBL" id="JAMLDY010000006">
    <property type="protein sequence ID" value="MCP3734565.1"/>
    <property type="molecule type" value="Genomic_DNA"/>
</dbReference>
<name>A0A9X2HYS5_9SPHN</name>
<comment type="caution">
    <text evidence="1">The sequence shown here is derived from an EMBL/GenBank/DDBJ whole genome shotgun (WGS) entry which is preliminary data.</text>
</comment>
<evidence type="ECO:0000313" key="2">
    <source>
        <dbReference type="Proteomes" id="UP001139486"/>
    </source>
</evidence>
<dbReference type="RefSeq" id="WP_254288562.1">
    <property type="nucleotide sequence ID" value="NZ_JAMLDY010000006.1"/>
</dbReference>
<sequence length="129" mass="12996">MRGSLGLLLTAQVERLGLTPGALPADGPTGSAWSRAYVLGAACASLQQQAAAPVSDTECFEIAIAAFALTYGETDARAILSATIAAAEAHEPEVEDGLLQGASDLALVASGEDAAGLHFATRNVEELAG</sequence>
<reference evidence="1" key="1">
    <citation type="submission" date="2022-05" db="EMBL/GenBank/DDBJ databases">
        <title>Sphingomonas sp. strain RP10 Genome sequencing and assembly.</title>
        <authorList>
            <person name="Kim I."/>
        </authorList>
    </citation>
    <scope>NUCLEOTIDE SEQUENCE</scope>
    <source>
        <strain evidence="1">RP10</strain>
    </source>
</reference>
<dbReference type="Proteomes" id="UP001139486">
    <property type="component" value="Unassembled WGS sequence"/>
</dbReference>